<accession>A0AAV8XUX6</accession>
<dbReference type="InterPro" id="IPR055135">
    <property type="entry name" value="PRMT_dom"/>
</dbReference>
<keyword evidence="6 15" id="KW-0489">Methyltransferase</keyword>
<evidence type="ECO:0000256" key="1">
    <source>
        <dbReference type="ARBA" id="ARBA00004123"/>
    </source>
</evidence>
<protein>
    <recommendedName>
        <fullName evidence="3">type I protein arginine methyltransferase</fullName>
        <ecNumber evidence="3">2.1.1.319</ecNumber>
    </recommendedName>
</protein>
<evidence type="ECO:0000259" key="17">
    <source>
        <dbReference type="Pfam" id="PF21137"/>
    </source>
</evidence>
<evidence type="ECO:0000256" key="5">
    <source>
        <dbReference type="ARBA" id="ARBA00022553"/>
    </source>
</evidence>
<evidence type="ECO:0000313" key="19">
    <source>
        <dbReference type="EMBL" id="KAJ8942264.1"/>
    </source>
</evidence>
<dbReference type="FunFam" id="3.40.50.150:FF:000034">
    <property type="entry name" value="Protein arginine N-methyltransferase 3"/>
    <property type="match status" value="1"/>
</dbReference>
<dbReference type="Pfam" id="PF21137">
    <property type="entry name" value="ANM3_C2H2_Zf"/>
    <property type="match status" value="1"/>
</dbReference>
<comment type="catalytic activity">
    <reaction evidence="14">
        <text>L-arginyl-[protein] + S-adenosyl-L-methionine = N(omega)-methyl-L-arginyl-[protein] + S-adenosyl-L-homocysteine + H(+)</text>
        <dbReference type="Rhea" id="RHEA:48100"/>
        <dbReference type="Rhea" id="RHEA-COMP:10532"/>
        <dbReference type="Rhea" id="RHEA-COMP:11990"/>
        <dbReference type="ChEBI" id="CHEBI:15378"/>
        <dbReference type="ChEBI" id="CHEBI:29965"/>
        <dbReference type="ChEBI" id="CHEBI:57856"/>
        <dbReference type="ChEBI" id="CHEBI:59789"/>
        <dbReference type="ChEBI" id="CHEBI:65280"/>
    </reaction>
    <physiologicalReaction direction="left-to-right" evidence="14">
        <dbReference type="Rhea" id="RHEA:48101"/>
    </physiologicalReaction>
</comment>
<dbReference type="GO" id="GO:0005634">
    <property type="term" value="C:nucleus"/>
    <property type="evidence" value="ECO:0007669"/>
    <property type="project" value="UniProtKB-SubCell"/>
</dbReference>
<evidence type="ECO:0000256" key="3">
    <source>
        <dbReference type="ARBA" id="ARBA00011925"/>
    </source>
</evidence>
<evidence type="ECO:0000256" key="7">
    <source>
        <dbReference type="ARBA" id="ARBA00022679"/>
    </source>
</evidence>
<comment type="caution">
    <text evidence="19">The sequence shown here is derived from an EMBL/GenBank/DDBJ whole genome shotgun (WGS) entry which is preliminary data.</text>
</comment>
<evidence type="ECO:0000256" key="16">
    <source>
        <dbReference type="SAM" id="MobiDB-lite"/>
    </source>
</evidence>
<dbReference type="GO" id="GO:0008270">
    <property type="term" value="F:zinc ion binding"/>
    <property type="evidence" value="ECO:0007669"/>
    <property type="project" value="UniProtKB-KW"/>
</dbReference>
<keyword evidence="11" id="KW-0862">Zinc</keyword>
<gene>
    <name evidence="19" type="ORF">NQ318_008008</name>
</gene>
<dbReference type="InterPro" id="IPR036236">
    <property type="entry name" value="Znf_C2H2_sf"/>
</dbReference>
<dbReference type="GO" id="GO:0035242">
    <property type="term" value="F:protein-arginine omega-N asymmetric methyltransferase activity"/>
    <property type="evidence" value="ECO:0007669"/>
    <property type="project" value="UniProtKB-EC"/>
</dbReference>
<evidence type="ECO:0000256" key="6">
    <source>
        <dbReference type="ARBA" id="ARBA00022603"/>
    </source>
</evidence>
<dbReference type="EC" id="2.1.1.319" evidence="3"/>
<keyword evidence="9" id="KW-0479">Metal-binding</keyword>
<reference evidence="19" key="1">
    <citation type="journal article" date="2023" name="Insect Mol. Biol.">
        <title>Genome sequencing provides insights into the evolution of gene families encoding plant cell wall-degrading enzymes in longhorned beetles.</title>
        <authorList>
            <person name="Shin N.R."/>
            <person name="Okamura Y."/>
            <person name="Kirsch R."/>
            <person name="Pauchet Y."/>
        </authorList>
    </citation>
    <scope>NUCLEOTIDE SEQUENCE</scope>
    <source>
        <strain evidence="19">AMC_N1</strain>
    </source>
</reference>
<keyword evidence="20" id="KW-1185">Reference proteome</keyword>
<evidence type="ECO:0000256" key="9">
    <source>
        <dbReference type="ARBA" id="ARBA00022723"/>
    </source>
</evidence>
<evidence type="ECO:0000256" key="15">
    <source>
        <dbReference type="PROSITE-ProRule" id="PRU01015"/>
    </source>
</evidence>
<dbReference type="AlphaFoldDB" id="A0AAV8XUX6"/>
<dbReference type="GO" id="GO:0042054">
    <property type="term" value="F:histone methyltransferase activity"/>
    <property type="evidence" value="ECO:0007669"/>
    <property type="project" value="TreeGrafter"/>
</dbReference>
<dbReference type="SUPFAM" id="SSF53335">
    <property type="entry name" value="S-adenosyl-L-methionine-dependent methyltransferases"/>
    <property type="match status" value="1"/>
</dbReference>
<evidence type="ECO:0000256" key="13">
    <source>
        <dbReference type="ARBA" id="ARBA00047384"/>
    </source>
</evidence>
<comment type="subcellular location">
    <subcellularLocation>
        <location evidence="2">Cytoplasm</location>
        <location evidence="2">Cytosol</location>
    </subcellularLocation>
    <subcellularLocation>
        <location evidence="1">Nucleus</location>
    </subcellularLocation>
</comment>
<keyword evidence="10" id="KW-0863">Zinc-finger</keyword>
<dbReference type="Gene3D" id="3.40.50.150">
    <property type="entry name" value="Vaccinia Virus protein VP39"/>
    <property type="match status" value="1"/>
</dbReference>
<dbReference type="Pfam" id="PF06325">
    <property type="entry name" value="PrmA"/>
    <property type="match status" value="1"/>
</dbReference>
<keyword evidence="12" id="KW-0539">Nucleus</keyword>
<evidence type="ECO:0000256" key="14">
    <source>
        <dbReference type="ARBA" id="ARBA00049303"/>
    </source>
</evidence>
<evidence type="ECO:0000256" key="8">
    <source>
        <dbReference type="ARBA" id="ARBA00022691"/>
    </source>
</evidence>
<dbReference type="Proteomes" id="UP001162162">
    <property type="component" value="Unassembled WGS sequence"/>
</dbReference>
<evidence type="ECO:0000256" key="10">
    <source>
        <dbReference type="ARBA" id="ARBA00022771"/>
    </source>
</evidence>
<dbReference type="CDD" id="cd02440">
    <property type="entry name" value="AdoMet_MTases"/>
    <property type="match status" value="1"/>
</dbReference>
<evidence type="ECO:0000256" key="2">
    <source>
        <dbReference type="ARBA" id="ARBA00004514"/>
    </source>
</evidence>
<keyword evidence="5" id="KW-0597">Phosphoprotein</keyword>
<keyword evidence="4" id="KW-0963">Cytoplasm</keyword>
<dbReference type="Gene3D" id="2.70.160.11">
    <property type="entry name" value="Hnrnp arginine n-methyltransferase1"/>
    <property type="match status" value="1"/>
</dbReference>
<dbReference type="SUPFAM" id="SSF57667">
    <property type="entry name" value="beta-beta-alpha zinc fingers"/>
    <property type="match status" value="1"/>
</dbReference>
<comment type="catalytic activity">
    <reaction evidence="13">
        <text>L-arginyl-[protein] + 2 S-adenosyl-L-methionine = N(omega),N(omega)-dimethyl-L-arginyl-[protein] + 2 S-adenosyl-L-homocysteine + 2 H(+)</text>
        <dbReference type="Rhea" id="RHEA:48096"/>
        <dbReference type="Rhea" id="RHEA-COMP:10532"/>
        <dbReference type="Rhea" id="RHEA-COMP:11991"/>
        <dbReference type="ChEBI" id="CHEBI:15378"/>
        <dbReference type="ChEBI" id="CHEBI:29965"/>
        <dbReference type="ChEBI" id="CHEBI:57856"/>
        <dbReference type="ChEBI" id="CHEBI:59789"/>
        <dbReference type="ChEBI" id="CHEBI:61897"/>
        <dbReference type="EC" id="2.1.1.319"/>
    </reaction>
    <physiologicalReaction direction="left-to-right" evidence="13">
        <dbReference type="Rhea" id="RHEA:48097"/>
    </physiologicalReaction>
</comment>
<dbReference type="Pfam" id="PF22528">
    <property type="entry name" value="PRMT_C"/>
    <property type="match status" value="1"/>
</dbReference>
<evidence type="ECO:0000256" key="4">
    <source>
        <dbReference type="ARBA" id="ARBA00022490"/>
    </source>
</evidence>
<dbReference type="GO" id="GO:0032259">
    <property type="term" value="P:methylation"/>
    <property type="evidence" value="ECO:0007669"/>
    <property type="project" value="UniProtKB-KW"/>
</dbReference>
<evidence type="ECO:0000313" key="20">
    <source>
        <dbReference type="Proteomes" id="UP001162162"/>
    </source>
</evidence>
<dbReference type="InterPro" id="IPR025799">
    <property type="entry name" value="Arg_MeTrfase"/>
</dbReference>
<evidence type="ECO:0000256" key="11">
    <source>
        <dbReference type="ARBA" id="ARBA00022833"/>
    </source>
</evidence>
<feature type="region of interest" description="Disordered" evidence="16">
    <location>
        <begin position="1"/>
        <end position="27"/>
    </location>
</feature>
<dbReference type="EMBL" id="JAPWTK010000335">
    <property type="protein sequence ID" value="KAJ8942264.1"/>
    <property type="molecule type" value="Genomic_DNA"/>
</dbReference>
<dbReference type="PANTHER" id="PTHR11006">
    <property type="entry name" value="PROTEIN ARGININE N-METHYLTRANSFERASE"/>
    <property type="match status" value="1"/>
</dbReference>
<proteinExistence type="predicted"/>
<keyword evidence="8 15" id="KW-0949">S-adenosyl-L-methionine</keyword>
<feature type="domain" description="Protein arginine N-methyltransferase" evidence="18">
    <location>
        <begin position="354"/>
        <end position="501"/>
    </location>
</feature>
<dbReference type="InterPro" id="IPR049482">
    <property type="entry name" value="ANM3-like_C2H2_Zf"/>
</dbReference>
<keyword evidence="7 15" id="KW-0808">Transferase</keyword>
<organism evidence="19 20">
    <name type="scientific">Aromia moschata</name>
    <dbReference type="NCBI Taxonomy" id="1265417"/>
    <lineage>
        <taxon>Eukaryota</taxon>
        <taxon>Metazoa</taxon>
        <taxon>Ecdysozoa</taxon>
        <taxon>Arthropoda</taxon>
        <taxon>Hexapoda</taxon>
        <taxon>Insecta</taxon>
        <taxon>Pterygota</taxon>
        <taxon>Neoptera</taxon>
        <taxon>Endopterygota</taxon>
        <taxon>Coleoptera</taxon>
        <taxon>Polyphaga</taxon>
        <taxon>Cucujiformia</taxon>
        <taxon>Chrysomeloidea</taxon>
        <taxon>Cerambycidae</taxon>
        <taxon>Cerambycinae</taxon>
        <taxon>Callichromatini</taxon>
        <taxon>Aromia</taxon>
    </lineage>
</organism>
<name>A0AAV8XUX6_9CUCU</name>
<sequence>MDNEEECPPLSNVCKGGPNNDDEDSDGWDEMEVSGEQTNCLFCPLQFHTIAVALDHCRSEHNFDLLVLKNKYNMDCYSYIKMINYIRLQKPDPTILTESSVALWEDDVYLKPGEMETWLMYDFDDLGSAPSTPHYAIDGKTPISNLNFSDLQRQIQELTMQVKHRDMLLENYVKDMEKMKEVTRNIVEAGDLGLKKVAHNINLAGCDSSDYFNSYAHFGIHHDMLNDVVRTESYKDAIINNSESFSDKTILDVGCGTGILSMFAAKAGAKKVIGIDQSEVVYKAMDIIRENSLHEKIHLIKGQLEKTNLPEEKVDIIVSEWMGYFLLFEGMLDSVIYARDTYLKSDGLMLPNRCNISIVGICDIERYNKLINFWDDVYGFSMKCMKSEVLKEAFIETIPPEKVCTDPVIVTEIDLKTCSVNACIFSSHFIFTANKDGKLTAIVGYFDAIKYSFQLDLSHRKHIGSKQFSFLRDTIDLKKGDVVEGTLSCTRLTKNLRGLSFFKLKHEQNLKLNQKYQENSKKALYATHYSNKNISVFYENFRNSDFYENDTKDGRILNFRDIFGSTLDFVHVY</sequence>
<dbReference type="PANTHER" id="PTHR11006:SF53">
    <property type="entry name" value="PROTEIN ARGININE N-METHYLTRANSFERASE 3"/>
    <property type="match status" value="1"/>
</dbReference>
<feature type="domain" description="Protein arginine N-methyltransferase 3-like C2H2 zinc finger" evidence="17">
    <location>
        <begin position="69"/>
        <end position="112"/>
    </location>
</feature>
<dbReference type="PROSITE" id="PS51678">
    <property type="entry name" value="SAM_MT_PRMT"/>
    <property type="match status" value="1"/>
</dbReference>
<dbReference type="InterPro" id="IPR029063">
    <property type="entry name" value="SAM-dependent_MTases_sf"/>
</dbReference>
<evidence type="ECO:0000256" key="12">
    <source>
        <dbReference type="ARBA" id="ARBA00023242"/>
    </source>
</evidence>
<evidence type="ECO:0000259" key="18">
    <source>
        <dbReference type="Pfam" id="PF22528"/>
    </source>
</evidence>
<dbReference type="GO" id="GO:0005829">
    <property type="term" value="C:cytosol"/>
    <property type="evidence" value="ECO:0007669"/>
    <property type="project" value="UniProtKB-SubCell"/>
</dbReference>